<evidence type="ECO:0000259" key="8">
    <source>
        <dbReference type="PROSITE" id="PS51352"/>
    </source>
</evidence>
<organism evidence="9 10">
    <name type="scientific">Rhizobium etli bv. mimosae str. IE4771</name>
    <dbReference type="NCBI Taxonomy" id="1432050"/>
    <lineage>
        <taxon>Bacteria</taxon>
        <taxon>Pseudomonadati</taxon>
        <taxon>Pseudomonadota</taxon>
        <taxon>Alphaproteobacteria</taxon>
        <taxon>Hyphomicrobiales</taxon>
        <taxon>Rhizobiaceae</taxon>
        <taxon>Rhizobium/Agrobacterium group</taxon>
        <taxon>Rhizobium</taxon>
    </lineage>
</organism>
<comment type="similarity">
    <text evidence="2">Belongs to the thioredoxin family. DsbA subfamily.</text>
</comment>
<dbReference type="SUPFAM" id="SSF52833">
    <property type="entry name" value="Thioredoxin-like"/>
    <property type="match status" value="1"/>
</dbReference>
<dbReference type="RefSeq" id="WP_080710965.1">
    <property type="nucleotide sequence ID" value="NZ_CP006986.1"/>
</dbReference>
<reference evidence="9 10" key="1">
    <citation type="submission" date="2013-12" db="EMBL/GenBank/DDBJ databases">
        <title>Complete genome sequence of Rhizobium etli bv. mimosae IE4771.</title>
        <authorList>
            <person name="Bustos P."/>
            <person name="Santamaria R.I."/>
            <person name="Lozano L."/>
            <person name="Ormeno-Orrillo E."/>
            <person name="Rogel M.A."/>
            <person name="Romero D."/>
            <person name="Cevallos M.A."/>
            <person name="Martinez-Romero E."/>
            <person name="Gonzalez V."/>
        </authorList>
    </citation>
    <scope>NUCLEOTIDE SEQUENCE [LARGE SCALE GENOMIC DNA]</scope>
    <source>
        <strain evidence="9 10">IE4771</strain>
    </source>
</reference>
<dbReference type="GO" id="GO:0016491">
    <property type="term" value="F:oxidoreductase activity"/>
    <property type="evidence" value="ECO:0007669"/>
    <property type="project" value="UniProtKB-KW"/>
</dbReference>
<keyword evidence="3 7" id="KW-0732">Signal</keyword>
<evidence type="ECO:0000313" key="9">
    <source>
        <dbReference type="EMBL" id="AIC27206.1"/>
    </source>
</evidence>
<feature type="signal peptide" evidence="7">
    <location>
        <begin position="1"/>
        <end position="26"/>
    </location>
</feature>
<dbReference type="InterPro" id="IPR013766">
    <property type="entry name" value="Thioredoxin_domain"/>
</dbReference>
<evidence type="ECO:0000313" key="10">
    <source>
        <dbReference type="Proteomes" id="UP000027180"/>
    </source>
</evidence>
<keyword evidence="5" id="KW-1015">Disulfide bond</keyword>
<dbReference type="AlphaFoldDB" id="A0A060I6P7"/>
<dbReference type="PROSITE" id="PS51352">
    <property type="entry name" value="THIOREDOXIN_2"/>
    <property type="match status" value="1"/>
</dbReference>
<evidence type="ECO:0000256" key="2">
    <source>
        <dbReference type="ARBA" id="ARBA00005791"/>
    </source>
</evidence>
<proteinExistence type="inferred from homology"/>
<dbReference type="PANTHER" id="PTHR13887">
    <property type="entry name" value="GLUTATHIONE S-TRANSFERASE KAPPA"/>
    <property type="match status" value="1"/>
</dbReference>
<dbReference type="InterPro" id="IPR012336">
    <property type="entry name" value="Thioredoxin-like_fold"/>
</dbReference>
<sequence>MKTPRMGLGIAVLGIAMALFPANSEAADLLEPIGRVDRPVGSASAPVTIIEYSSPTCSHCVDYRTQVAPEIEKEFVARGKARLIFRPFVRNNVDMVIFMLCAWQDGAKFEELTNLFYSKYDDIAQSGDIEKTIRDIAGSAGIDRSAFDRLVSDQSTLDGLTKLTSQAREDFEVEGTPTFFVNGKKFTGAQSVEEMRANIEEAAKPQ</sequence>
<keyword evidence="4" id="KW-0560">Oxidoreductase</keyword>
<evidence type="ECO:0000256" key="4">
    <source>
        <dbReference type="ARBA" id="ARBA00023002"/>
    </source>
</evidence>
<evidence type="ECO:0000256" key="7">
    <source>
        <dbReference type="SAM" id="SignalP"/>
    </source>
</evidence>
<dbReference type="OrthoDB" id="8478320at2"/>
<dbReference type="Proteomes" id="UP000027180">
    <property type="component" value="Chromosome"/>
</dbReference>
<dbReference type="PANTHER" id="PTHR13887:SF14">
    <property type="entry name" value="DISULFIDE BOND FORMATION PROTEIN D"/>
    <property type="match status" value="1"/>
</dbReference>
<keyword evidence="6" id="KW-0676">Redox-active center</keyword>
<evidence type="ECO:0000256" key="1">
    <source>
        <dbReference type="ARBA" id="ARBA00003565"/>
    </source>
</evidence>
<dbReference type="InterPro" id="IPR036249">
    <property type="entry name" value="Thioredoxin-like_sf"/>
</dbReference>
<dbReference type="EMBL" id="CP006986">
    <property type="protein sequence ID" value="AIC27206.1"/>
    <property type="molecule type" value="Genomic_DNA"/>
</dbReference>
<feature type="domain" description="Thioredoxin" evidence="8">
    <location>
        <begin position="11"/>
        <end position="204"/>
    </location>
</feature>
<name>A0A060I6P7_RHIET</name>
<accession>A0A060I6P7</accession>
<dbReference type="HOGENOM" id="CLU_000288_47_5_5"/>
<gene>
    <name evidence="9" type="ORF">IE4771_CH02096</name>
</gene>
<evidence type="ECO:0000256" key="5">
    <source>
        <dbReference type="ARBA" id="ARBA00023157"/>
    </source>
</evidence>
<evidence type="ECO:0000256" key="6">
    <source>
        <dbReference type="ARBA" id="ARBA00023284"/>
    </source>
</evidence>
<protein>
    <submittedName>
        <fullName evidence="9">DSBA-like thioredoxin protein</fullName>
    </submittedName>
</protein>
<dbReference type="Pfam" id="PF13462">
    <property type="entry name" value="Thioredoxin_4"/>
    <property type="match status" value="1"/>
</dbReference>
<dbReference type="KEGG" id="rei:IE4771_CH02096"/>
<evidence type="ECO:0000256" key="3">
    <source>
        <dbReference type="ARBA" id="ARBA00022729"/>
    </source>
</evidence>
<feature type="chain" id="PRO_5001583317" evidence="7">
    <location>
        <begin position="27"/>
        <end position="206"/>
    </location>
</feature>
<dbReference type="Gene3D" id="3.40.30.10">
    <property type="entry name" value="Glutaredoxin"/>
    <property type="match status" value="1"/>
</dbReference>
<comment type="function">
    <text evidence="1">May be required for disulfide bond formation in some proteins.</text>
</comment>